<sequence>MSTEFPRTSALLNAVELANSAPSPGRRRWQWRVGESALHLHAETNLIGCGAGLHYAQISLAAQGWSTLVTRFPDPLAPNRLATVEALDQREPTTDAVVLATAALTRLTARDGDTRAMSPALLHGLVAVAGGFGVALHALTEPGAGPDTLLALTTVNPDRRAARLATGEAVAAVLLAAETSGVRAELLGSGRVMWRARELLARAMALGAGTPQAVLRAAP</sequence>
<dbReference type="RefSeq" id="WP_185005902.1">
    <property type="nucleotide sequence ID" value="NZ_BAAAUI010000009.1"/>
</dbReference>
<dbReference type="Proteomes" id="UP000533598">
    <property type="component" value="Unassembled WGS sequence"/>
</dbReference>
<organism evidence="1 2">
    <name type="scientific">Crossiella cryophila</name>
    <dbReference type="NCBI Taxonomy" id="43355"/>
    <lineage>
        <taxon>Bacteria</taxon>
        <taxon>Bacillati</taxon>
        <taxon>Actinomycetota</taxon>
        <taxon>Actinomycetes</taxon>
        <taxon>Pseudonocardiales</taxon>
        <taxon>Pseudonocardiaceae</taxon>
        <taxon>Crossiella</taxon>
    </lineage>
</organism>
<evidence type="ECO:0000313" key="2">
    <source>
        <dbReference type="Proteomes" id="UP000533598"/>
    </source>
</evidence>
<dbReference type="AlphaFoldDB" id="A0A7W7CFI0"/>
<keyword evidence="2" id="KW-1185">Reference proteome</keyword>
<name>A0A7W7CFI0_9PSEU</name>
<dbReference type="EMBL" id="JACHMH010000001">
    <property type="protein sequence ID" value="MBB4680246.1"/>
    <property type="molecule type" value="Genomic_DNA"/>
</dbReference>
<accession>A0A7W7CFI0</accession>
<comment type="caution">
    <text evidence="1">The sequence shown here is derived from an EMBL/GenBank/DDBJ whole genome shotgun (WGS) entry which is preliminary data.</text>
</comment>
<proteinExistence type="predicted"/>
<gene>
    <name evidence="1" type="ORF">HNR67_006364</name>
</gene>
<protein>
    <submittedName>
        <fullName evidence="1">Uncharacterized protein</fullName>
    </submittedName>
</protein>
<evidence type="ECO:0000313" key="1">
    <source>
        <dbReference type="EMBL" id="MBB4680246.1"/>
    </source>
</evidence>
<reference evidence="1 2" key="1">
    <citation type="submission" date="2020-08" db="EMBL/GenBank/DDBJ databases">
        <title>Sequencing the genomes of 1000 actinobacteria strains.</title>
        <authorList>
            <person name="Klenk H.-P."/>
        </authorList>
    </citation>
    <scope>NUCLEOTIDE SEQUENCE [LARGE SCALE GENOMIC DNA]</scope>
    <source>
        <strain evidence="1 2">DSM 44230</strain>
    </source>
</reference>